<keyword evidence="2" id="KW-0677">Repeat</keyword>
<dbReference type="OrthoDB" id="3318at2759"/>
<reference evidence="7" key="1">
    <citation type="submission" date="2019-03" db="EMBL/GenBank/DDBJ databases">
        <title>Long read genome sequence of the mycoparasitic Pythium oligandrum ATCC 38472 isolated from sugarbeet rhizosphere.</title>
        <authorList>
            <person name="Gaulin E."/>
        </authorList>
    </citation>
    <scope>NUCLEOTIDE SEQUENCE</scope>
    <source>
        <strain evidence="7">ATCC 38472_TT</strain>
    </source>
</reference>
<feature type="domain" description="PDZ GRASP-type" evidence="6">
    <location>
        <begin position="133"/>
        <end position="223"/>
    </location>
</feature>
<feature type="region of interest" description="Disordered" evidence="5">
    <location>
        <begin position="1"/>
        <end position="20"/>
    </location>
</feature>
<dbReference type="SUPFAM" id="SSF50156">
    <property type="entry name" value="PDZ domain-like"/>
    <property type="match status" value="2"/>
</dbReference>
<comment type="subcellular location">
    <subcellularLocation>
        <location evidence="1">Golgi apparatus membrane</location>
    </subcellularLocation>
</comment>
<dbReference type="PROSITE" id="PS51865">
    <property type="entry name" value="PDZ_GRASP"/>
    <property type="match status" value="2"/>
</dbReference>
<evidence type="ECO:0000259" key="6">
    <source>
        <dbReference type="PROSITE" id="PS51865"/>
    </source>
</evidence>
<dbReference type="GO" id="GO:0000139">
    <property type="term" value="C:Golgi membrane"/>
    <property type="evidence" value="ECO:0007669"/>
    <property type="project" value="UniProtKB-SubCell"/>
</dbReference>
<evidence type="ECO:0000256" key="2">
    <source>
        <dbReference type="ARBA" id="ARBA00022737"/>
    </source>
</evidence>
<name>A0A8K1CKA6_PYTOL</name>
<dbReference type="InterPro" id="IPR024958">
    <property type="entry name" value="GRASP_PDZ"/>
</dbReference>
<evidence type="ECO:0000256" key="1">
    <source>
        <dbReference type="ARBA" id="ARBA00004394"/>
    </source>
</evidence>
<keyword evidence="3" id="KW-0333">Golgi apparatus</keyword>
<dbReference type="AlphaFoldDB" id="A0A8K1CKA6"/>
<protein>
    <recommendedName>
        <fullName evidence="6">PDZ GRASP-type domain-containing protein</fullName>
    </recommendedName>
</protein>
<dbReference type="PANTHER" id="PTHR12893">
    <property type="entry name" value="GOLGI REASSEMBLY STACKING PROTEIN GRASP"/>
    <property type="match status" value="1"/>
</dbReference>
<feature type="compositionally biased region" description="Pro residues" evidence="5">
    <location>
        <begin position="306"/>
        <end position="320"/>
    </location>
</feature>
<evidence type="ECO:0000256" key="4">
    <source>
        <dbReference type="ARBA" id="ARBA00023136"/>
    </source>
</evidence>
<dbReference type="InterPro" id="IPR007583">
    <property type="entry name" value="GRASP55_65"/>
</dbReference>
<dbReference type="Proteomes" id="UP000794436">
    <property type="component" value="Unassembled WGS sequence"/>
</dbReference>
<feature type="compositionally biased region" description="Acidic residues" evidence="5">
    <location>
        <begin position="294"/>
        <end position="304"/>
    </location>
</feature>
<organism evidence="7 8">
    <name type="scientific">Pythium oligandrum</name>
    <name type="common">Mycoparasitic fungus</name>
    <dbReference type="NCBI Taxonomy" id="41045"/>
    <lineage>
        <taxon>Eukaryota</taxon>
        <taxon>Sar</taxon>
        <taxon>Stramenopiles</taxon>
        <taxon>Oomycota</taxon>
        <taxon>Peronosporomycetes</taxon>
        <taxon>Pythiales</taxon>
        <taxon>Pythiaceae</taxon>
        <taxon>Pythium</taxon>
    </lineage>
</organism>
<evidence type="ECO:0000256" key="5">
    <source>
        <dbReference type="SAM" id="MobiDB-lite"/>
    </source>
</evidence>
<feature type="domain" description="PDZ GRASP-type" evidence="6">
    <location>
        <begin position="37"/>
        <end position="127"/>
    </location>
</feature>
<accession>A0A8K1CKA6</accession>
<dbReference type="InterPro" id="IPR036034">
    <property type="entry name" value="PDZ_sf"/>
</dbReference>
<comment type="caution">
    <text evidence="7">The sequence shown here is derived from an EMBL/GenBank/DDBJ whole genome shotgun (WGS) entry which is preliminary data.</text>
</comment>
<dbReference type="PANTHER" id="PTHR12893:SF0">
    <property type="entry name" value="GRASP65"/>
    <property type="match status" value="1"/>
</dbReference>
<evidence type="ECO:0000313" key="7">
    <source>
        <dbReference type="EMBL" id="TMW63807.1"/>
    </source>
</evidence>
<proteinExistence type="predicted"/>
<evidence type="ECO:0000256" key="3">
    <source>
        <dbReference type="ARBA" id="ARBA00023034"/>
    </source>
</evidence>
<dbReference type="Pfam" id="PF04495">
    <property type="entry name" value="GRASP55_65"/>
    <property type="match status" value="1"/>
</dbReference>
<evidence type="ECO:0000313" key="8">
    <source>
        <dbReference type="Proteomes" id="UP000794436"/>
    </source>
</evidence>
<sequence>MGNSSSSPADQAPLTPRRETAEAEYDAYLDEAAAQFLGFRVLGIQEDSPASRVGFVSFFDLIMAANGIRLDVKDSTFMELIAQSEEQPMELEVYNLKAQTTRQLMLTPSRRWAGKGLLGVTIRFDSYEHAEDQLLHVLDVMPDSPADKAGLKAESDYLLGTPERAFRDPEDLSDELLDALDNETSFQCYVYNTESDQVRIVTIKPQESSSGGILGAEVGHGVLHRLPSSCRDTIGSSVGFVSLSDEAKAATDPFLRHEAPKSQDMTEEPFVPEISEEESKTEETQGELSSLSEATEEEAVDEEAATPPPAPIEPAPPSPRPTKLRYAARIDPFFPLSTVEVYVDPSQVR</sequence>
<dbReference type="EMBL" id="SPLM01000072">
    <property type="protein sequence ID" value="TMW63807.1"/>
    <property type="molecule type" value="Genomic_DNA"/>
</dbReference>
<keyword evidence="4" id="KW-0472">Membrane</keyword>
<keyword evidence="8" id="KW-1185">Reference proteome</keyword>
<dbReference type="GO" id="GO:0007030">
    <property type="term" value="P:Golgi organization"/>
    <property type="evidence" value="ECO:0007669"/>
    <property type="project" value="TreeGrafter"/>
</dbReference>
<feature type="region of interest" description="Disordered" evidence="5">
    <location>
        <begin position="251"/>
        <end position="324"/>
    </location>
</feature>
<dbReference type="Gene3D" id="2.30.42.10">
    <property type="match status" value="2"/>
</dbReference>
<gene>
    <name evidence="7" type="ORF">Poli38472_002748</name>
</gene>
<feature type="compositionally biased region" description="Basic and acidic residues" evidence="5">
    <location>
        <begin position="251"/>
        <end position="261"/>
    </location>
</feature>